<feature type="domain" description="Heterokaryon incompatibility" evidence="1">
    <location>
        <begin position="22"/>
        <end position="113"/>
    </location>
</feature>
<feature type="domain" description="DUF8212" evidence="2">
    <location>
        <begin position="232"/>
        <end position="261"/>
    </location>
</feature>
<dbReference type="InterPro" id="IPR058525">
    <property type="entry name" value="DUF8212"/>
</dbReference>
<organism evidence="3 4">
    <name type="scientific">Ophiobolus disseminans</name>
    <dbReference type="NCBI Taxonomy" id="1469910"/>
    <lineage>
        <taxon>Eukaryota</taxon>
        <taxon>Fungi</taxon>
        <taxon>Dikarya</taxon>
        <taxon>Ascomycota</taxon>
        <taxon>Pezizomycotina</taxon>
        <taxon>Dothideomycetes</taxon>
        <taxon>Pleosporomycetidae</taxon>
        <taxon>Pleosporales</taxon>
        <taxon>Pleosporineae</taxon>
        <taxon>Phaeosphaeriaceae</taxon>
        <taxon>Ophiobolus</taxon>
    </lineage>
</organism>
<dbReference type="PANTHER" id="PTHR10622">
    <property type="entry name" value="HET DOMAIN-CONTAINING PROTEIN"/>
    <property type="match status" value="1"/>
</dbReference>
<reference evidence="3" key="1">
    <citation type="journal article" date="2020" name="Stud. Mycol.">
        <title>101 Dothideomycetes genomes: a test case for predicting lifestyles and emergence of pathogens.</title>
        <authorList>
            <person name="Haridas S."/>
            <person name="Albert R."/>
            <person name="Binder M."/>
            <person name="Bloem J."/>
            <person name="Labutti K."/>
            <person name="Salamov A."/>
            <person name="Andreopoulos B."/>
            <person name="Baker S."/>
            <person name="Barry K."/>
            <person name="Bills G."/>
            <person name="Bluhm B."/>
            <person name="Cannon C."/>
            <person name="Castanera R."/>
            <person name="Culley D."/>
            <person name="Daum C."/>
            <person name="Ezra D."/>
            <person name="Gonzalez J."/>
            <person name="Henrissat B."/>
            <person name="Kuo A."/>
            <person name="Liang C."/>
            <person name="Lipzen A."/>
            <person name="Lutzoni F."/>
            <person name="Magnuson J."/>
            <person name="Mondo S."/>
            <person name="Nolan M."/>
            <person name="Ohm R."/>
            <person name="Pangilinan J."/>
            <person name="Park H.-J."/>
            <person name="Ramirez L."/>
            <person name="Alfaro M."/>
            <person name="Sun H."/>
            <person name="Tritt A."/>
            <person name="Yoshinaga Y."/>
            <person name="Zwiers L.-H."/>
            <person name="Turgeon B."/>
            <person name="Goodwin S."/>
            <person name="Spatafora J."/>
            <person name="Crous P."/>
            <person name="Grigoriev I."/>
        </authorList>
    </citation>
    <scope>NUCLEOTIDE SEQUENCE</scope>
    <source>
        <strain evidence="3">CBS 113818</strain>
    </source>
</reference>
<dbReference type="EMBL" id="MU006217">
    <property type="protein sequence ID" value="KAF2832715.1"/>
    <property type="molecule type" value="Genomic_DNA"/>
</dbReference>
<dbReference type="Pfam" id="PF26640">
    <property type="entry name" value="DUF8212"/>
    <property type="match status" value="1"/>
</dbReference>
<evidence type="ECO:0000313" key="4">
    <source>
        <dbReference type="Proteomes" id="UP000799424"/>
    </source>
</evidence>
<evidence type="ECO:0000259" key="2">
    <source>
        <dbReference type="Pfam" id="PF26640"/>
    </source>
</evidence>
<keyword evidence="4" id="KW-1185">Reference proteome</keyword>
<dbReference type="Proteomes" id="UP000799424">
    <property type="component" value="Unassembled WGS sequence"/>
</dbReference>
<name>A0A6A7AJE6_9PLEO</name>
<dbReference type="InterPro" id="IPR010730">
    <property type="entry name" value="HET"/>
</dbReference>
<protein>
    <submittedName>
        <fullName evidence="3">HET-domain-containing protein</fullName>
    </submittedName>
</protein>
<dbReference type="AlphaFoldDB" id="A0A6A7AJE6"/>
<proteinExistence type="predicted"/>
<dbReference type="PANTHER" id="PTHR10622:SF10">
    <property type="entry name" value="HET DOMAIN-CONTAINING PROTEIN"/>
    <property type="match status" value="1"/>
</dbReference>
<sequence>MRLINCLQYRLEEFFGSHIPPYVILSHTWEDEEVTFADFTRDQAGVRQKRGFQKLAYTCRQAQIDGYQWAWVDTCCIDKSSSAELSEAINSMFAWYKSAEICYVFLTDVVQDELQLTFPRSRWFTRGWTLQELLAPHRLVFYDQYWNRLGTKKEYAKWIAEITTIDTKALVFAPVRGNQRSFKPKRLLSSYCIARRMSWASQRQTTRLEDMSYSLLGLFDISMPLLYGEGARAFLRLHEEIIKRVDDDSILAWNLQMPTSAQGLLHSQACTNFSYKRTVLEEMTCTPNTVVMCKLTY</sequence>
<accession>A0A6A7AJE6</accession>
<dbReference type="OrthoDB" id="674604at2759"/>
<evidence type="ECO:0000313" key="3">
    <source>
        <dbReference type="EMBL" id="KAF2832715.1"/>
    </source>
</evidence>
<gene>
    <name evidence="3" type="ORF">CC86DRAFT_442832</name>
</gene>
<evidence type="ECO:0000259" key="1">
    <source>
        <dbReference type="Pfam" id="PF06985"/>
    </source>
</evidence>
<dbReference type="Pfam" id="PF06985">
    <property type="entry name" value="HET"/>
    <property type="match status" value="1"/>
</dbReference>